<name>U1X1L7_ANEAE</name>
<sequence length="56" mass="6059">MKKNDVKNNSGVTATLLAVLVGVKTVIPLEDQVGIATTMICRGTSAFFYLQVPYNK</sequence>
<organism evidence="1 2">
    <name type="scientific">Aneurinibacillus aneurinilyticus ATCC 12856</name>
    <dbReference type="NCBI Taxonomy" id="649747"/>
    <lineage>
        <taxon>Bacteria</taxon>
        <taxon>Bacillati</taxon>
        <taxon>Bacillota</taxon>
        <taxon>Bacilli</taxon>
        <taxon>Bacillales</taxon>
        <taxon>Paenibacillaceae</taxon>
        <taxon>Aneurinibacillus group</taxon>
        <taxon>Aneurinibacillus</taxon>
    </lineage>
</organism>
<dbReference type="HOGENOM" id="CLU_3003975_0_0_9"/>
<keyword evidence="2" id="KW-1185">Reference proteome</keyword>
<protein>
    <submittedName>
        <fullName evidence="1">Uncharacterized protein</fullName>
    </submittedName>
</protein>
<proteinExistence type="predicted"/>
<gene>
    <name evidence="1" type="ORF">HMPREF0083_03057</name>
</gene>
<comment type="caution">
    <text evidence="1">The sequence shown here is derived from an EMBL/GenBank/DDBJ whole genome shotgun (WGS) entry which is preliminary data.</text>
</comment>
<evidence type="ECO:0000313" key="2">
    <source>
        <dbReference type="Proteomes" id="UP000016511"/>
    </source>
</evidence>
<accession>U1X1L7</accession>
<evidence type="ECO:0000313" key="1">
    <source>
        <dbReference type="EMBL" id="ERI08860.1"/>
    </source>
</evidence>
<dbReference type="EMBL" id="AWSJ01000186">
    <property type="protein sequence ID" value="ERI08860.1"/>
    <property type="molecule type" value="Genomic_DNA"/>
</dbReference>
<dbReference type="AlphaFoldDB" id="U1X1L7"/>
<reference evidence="1 2" key="1">
    <citation type="submission" date="2013-08" db="EMBL/GenBank/DDBJ databases">
        <authorList>
            <person name="Weinstock G."/>
            <person name="Sodergren E."/>
            <person name="Wylie T."/>
            <person name="Fulton L."/>
            <person name="Fulton R."/>
            <person name="Fronick C."/>
            <person name="O'Laughlin M."/>
            <person name="Godfrey J."/>
            <person name="Miner T."/>
            <person name="Herter B."/>
            <person name="Appelbaum E."/>
            <person name="Cordes M."/>
            <person name="Lek S."/>
            <person name="Wollam A."/>
            <person name="Pepin K.H."/>
            <person name="Palsikar V.B."/>
            <person name="Mitreva M."/>
            <person name="Wilson R.K."/>
        </authorList>
    </citation>
    <scope>NUCLEOTIDE SEQUENCE [LARGE SCALE GENOMIC DNA]</scope>
    <source>
        <strain evidence="1 2">ATCC 12856</strain>
    </source>
</reference>
<dbReference type="Proteomes" id="UP000016511">
    <property type="component" value="Unassembled WGS sequence"/>
</dbReference>